<gene>
    <name evidence="2" type="ORF">NKI27_14505</name>
</gene>
<dbReference type="PANTHER" id="PTHR36837:SF2">
    <property type="entry name" value="POLY(3-HYDROXYALKANOATE) POLYMERASE SUBUNIT PHAC"/>
    <property type="match status" value="1"/>
</dbReference>
<dbReference type="InterPro" id="IPR051321">
    <property type="entry name" value="PHA/PHB_synthase"/>
</dbReference>
<dbReference type="InterPro" id="IPR000073">
    <property type="entry name" value="AB_hydrolase_1"/>
</dbReference>
<name>A0ABY6MZP5_9ALTE</name>
<dbReference type="GO" id="GO:0016787">
    <property type="term" value="F:hydrolase activity"/>
    <property type="evidence" value="ECO:0007669"/>
    <property type="project" value="UniProtKB-KW"/>
</dbReference>
<proteinExistence type="predicted"/>
<evidence type="ECO:0000259" key="1">
    <source>
        <dbReference type="Pfam" id="PF00561"/>
    </source>
</evidence>
<keyword evidence="2" id="KW-0378">Hydrolase</keyword>
<dbReference type="RefSeq" id="WP_265046755.1">
    <property type="nucleotide sequence ID" value="NZ_CP100390.1"/>
</dbReference>
<organism evidence="2 3">
    <name type="scientific">Alkalimarinus alittae</name>
    <dbReference type="NCBI Taxonomy" id="2961619"/>
    <lineage>
        <taxon>Bacteria</taxon>
        <taxon>Pseudomonadati</taxon>
        <taxon>Pseudomonadota</taxon>
        <taxon>Gammaproteobacteria</taxon>
        <taxon>Alteromonadales</taxon>
        <taxon>Alteromonadaceae</taxon>
        <taxon>Alkalimarinus</taxon>
    </lineage>
</organism>
<dbReference type="Gene3D" id="3.40.50.1820">
    <property type="entry name" value="alpha/beta hydrolase"/>
    <property type="match status" value="1"/>
</dbReference>
<dbReference type="Pfam" id="PF00561">
    <property type="entry name" value="Abhydrolase_1"/>
    <property type="match status" value="1"/>
</dbReference>
<dbReference type="InterPro" id="IPR029058">
    <property type="entry name" value="AB_hydrolase_fold"/>
</dbReference>
<dbReference type="PANTHER" id="PTHR36837">
    <property type="entry name" value="POLY(3-HYDROXYALKANOATE) POLYMERASE SUBUNIT PHAC"/>
    <property type="match status" value="1"/>
</dbReference>
<dbReference type="SUPFAM" id="SSF53474">
    <property type="entry name" value="alpha/beta-Hydrolases"/>
    <property type="match status" value="1"/>
</dbReference>
<protein>
    <submittedName>
        <fullName evidence="2">Alpha/beta fold hydrolase</fullName>
    </submittedName>
</protein>
<sequence>MLDLIDLRGYVKSIGSVKNIAIDIAEKALWSVVNTAERKLFGDNFIISNLTPYDVIYRDRIMSVRHYLPLEDASITIGDDELDVASVRHRVPLVLVPPLAATSMIFDLMPHRSVVRYFLAKGFDVYLIDWGHVTEADSDLSLETYVLEWMPAIMQQVRKVSGEQDVSIFAYCMGGLLSLMYAAVSGDKNIKNMITVASPIDMHSSGVAGRVLSTIYRPAQMVSQLMNISLLDLPAKYLHVPGWVNSLAFKLTSPVGNVVNYVEMLMNMWDREYLKEHLTMSQWFDDMVDYPGETIKDMAVHMMINNRMAKGTMTIGKQKAEFKKINCSILAFAGDNDTLVSIRAARMALDIVSSEDKEFCVVPGGHAGVFAGGKAPANAWAISADWLAERSN</sequence>
<evidence type="ECO:0000313" key="3">
    <source>
        <dbReference type="Proteomes" id="UP001163739"/>
    </source>
</evidence>
<feature type="domain" description="AB hydrolase-1" evidence="1">
    <location>
        <begin position="110"/>
        <end position="203"/>
    </location>
</feature>
<keyword evidence="3" id="KW-1185">Reference proteome</keyword>
<evidence type="ECO:0000313" key="2">
    <source>
        <dbReference type="EMBL" id="UZE95265.1"/>
    </source>
</evidence>
<reference evidence="2" key="1">
    <citation type="submission" date="2022-06" db="EMBL/GenBank/DDBJ databases">
        <title>Alkalimarinus sp. nov., isolated from gut of a Alitta virens.</title>
        <authorList>
            <person name="Yang A.I."/>
            <person name="Shin N.-R."/>
        </authorList>
    </citation>
    <scope>NUCLEOTIDE SEQUENCE</scope>
    <source>
        <strain evidence="2">A2M4</strain>
    </source>
</reference>
<dbReference type="Proteomes" id="UP001163739">
    <property type="component" value="Chromosome"/>
</dbReference>
<accession>A0ABY6MZP5</accession>
<dbReference type="EMBL" id="CP100390">
    <property type="protein sequence ID" value="UZE95265.1"/>
    <property type="molecule type" value="Genomic_DNA"/>
</dbReference>